<dbReference type="AlphaFoldDB" id="A0A6C0DWK2"/>
<protein>
    <recommendedName>
        <fullName evidence="1">Bacteriophage T5 Orf172 DNA-binding domain-containing protein</fullName>
    </recommendedName>
</protein>
<accession>A0A6C0DWK2</accession>
<dbReference type="SMART" id="SM00974">
    <property type="entry name" value="T5orf172"/>
    <property type="match status" value="1"/>
</dbReference>
<evidence type="ECO:0000313" key="2">
    <source>
        <dbReference type="EMBL" id="QHT20822.1"/>
    </source>
</evidence>
<organism evidence="2">
    <name type="scientific">viral metagenome</name>
    <dbReference type="NCBI Taxonomy" id="1070528"/>
    <lineage>
        <taxon>unclassified sequences</taxon>
        <taxon>metagenomes</taxon>
        <taxon>organismal metagenomes</taxon>
    </lineage>
</organism>
<dbReference type="InterPro" id="IPR018306">
    <property type="entry name" value="Phage_T5_Orf172_DNA-bd"/>
</dbReference>
<feature type="domain" description="Bacteriophage T5 Orf172 DNA-binding" evidence="1">
    <location>
        <begin position="12"/>
        <end position="93"/>
    </location>
</feature>
<name>A0A6C0DWK2_9ZZZZ</name>
<dbReference type="Pfam" id="PF10544">
    <property type="entry name" value="T5orf172"/>
    <property type="match status" value="1"/>
</dbReference>
<evidence type="ECO:0000259" key="1">
    <source>
        <dbReference type="SMART" id="SM00974"/>
    </source>
</evidence>
<dbReference type="EMBL" id="MN739683">
    <property type="protein sequence ID" value="QHT20822.1"/>
    <property type="molecule type" value="Genomic_DNA"/>
</dbReference>
<proteinExistence type="predicted"/>
<sequence length="208" mass="24305">MTKGFIYCFSNPAMPGILKIGRTERTPEDRAKELFTTGVPLPFKIEFAKYVNHPKDKEDYLHLLLDKYTYCPNICREFFRVSPEEVLMFFNLMDGEMWCESHKNTSSESEPQVNPNIKDCRLAKWFKNEQRIRHTTSCNNTWIGTYDSKKNVIIHDGKFYTSLSNFALLHNRVYNPSRLSTDGWTHCECEVDGKWISCLDVRLVAKAI</sequence>
<reference evidence="2" key="1">
    <citation type="journal article" date="2020" name="Nature">
        <title>Giant virus diversity and host interactions through global metagenomics.</title>
        <authorList>
            <person name="Schulz F."/>
            <person name="Roux S."/>
            <person name="Paez-Espino D."/>
            <person name="Jungbluth S."/>
            <person name="Walsh D.A."/>
            <person name="Denef V.J."/>
            <person name="McMahon K.D."/>
            <person name="Konstantinidis K.T."/>
            <person name="Eloe-Fadrosh E.A."/>
            <person name="Kyrpides N.C."/>
            <person name="Woyke T."/>
        </authorList>
    </citation>
    <scope>NUCLEOTIDE SEQUENCE</scope>
    <source>
        <strain evidence="2">GVMAG-M-3300023174-75</strain>
    </source>
</reference>